<dbReference type="EMBL" id="LN483167">
    <property type="protein sequence ID" value="CDZ96874.1"/>
    <property type="molecule type" value="Genomic_DNA"/>
</dbReference>
<evidence type="ECO:0000256" key="1">
    <source>
        <dbReference type="SAM" id="MobiDB-lite"/>
    </source>
</evidence>
<reference evidence="2" key="1">
    <citation type="submission" date="2014-08" db="EMBL/GenBank/DDBJ databases">
        <authorList>
            <person name="Sharma Rahul"/>
            <person name="Thines Marco"/>
        </authorList>
    </citation>
    <scope>NUCLEOTIDE SEQUENCE</scope>
</reference>
<accession>A0A0F7SHX9</accession>
<organism evidence="2">
    <name type="scientific">Phaffia rhodozyma</name>
    <name type="common">Yeast</name>
    <name type="synonym">Xanthophyllomyces dendrorhous</name>
    <dbReference type="NCBI Taxonomy" id="264483"/>
    <lineage>
        <taxon>Eukaryota</taxon>
        <taxon>Fungi</taxon>
        <taxon>Dikarya</taxon>
        <taxon>Basidiomycota</taxon>
        <taxon>Agaricomycotina</taxon>
        <taxon>Tremellomycetes</taxon>
        <taxon>Cystofilobasidiales</taxon>
        <taxon>Mrakiaceae</taxon>
        <taxon>Phaffia</taxon>
    </lineage>
</organism>
<feature type="region of interest" description="Disordered" evidence="1">
    <location>
        <begin position="122"/>
        <end position="149"/>
    </location>
</feature>
<protein>
    <submittedName>
        <fullName evidence="2">Uncharacterized protein</fullName>
    </submittedName>
</protein>
<sequence length="232" mass="25661">MRQESFIVERRSSDPVVAKVGPMISRPTSPAFSDASSFDSGEPAWWVEVEDLYDTYHFDSRRTSMSSRASVCSVRSFMSTFATLNGHGSRPMSPDSSHLNTPRPMIAPLPFTDDWADLGSSRSRPQQPVFIPMQPSSSSGASRSSTTTIRHRKLPSIEEAMTHLKRTLFDSLVEPDVEVEVEIVAGEKSNLSPELIIVEESSEPLRKKLNVSEGRLSPFDGSLVDLSAETVR</sequence>
<name>A0A0F7SHX9_PHARH</name>
<proteinExistence type="predicted"/>
<dbReference type="AlphaFoldDB" id="A0A0F7SHX9"/>
<evidence type="ECO:0000313" key="2">
    <source>
        <dbReference type="EMBL" id="CDZ96874.1"/>
    </source>
</evidence>
<feature type="compositionally biased region" description="Low complexity" evidence="1">
    <location>
        <begin position="136"/>
        <end position="148"/>
    </location>
</feature>